<evidence type="ECO:0000313" key="3">
    <source>
        <dbReference type="Proteomes" id="UP001054252"/>
    </source>
</evidence>
<dbReference type="Gene3D" id="3.30.70.330">
    <property type="match status" value="1"/>
</dbReference>
<evidence type="ECO:0000256" key="1">
    <source>
        <dbReference type="SAM" id="MobiDB-lite"/>
    </source>
</evidence>
<dbReference type="EMBL" id="BPVZ01000271">
    <property type="protein sequence ID" value="GKV48812.1"/>
    <property type="molecule type" value="Genomic_DNA"/>
</dbReference>
<dbReference type="Proteomes" id="UP001054252">
    <property type="component" value="Unassembled WGS sequence"/>
</dbReference>
<dbReference type="SUPFAM" id="SSF54928">
    <property type="entry name" value="RNA-binding domain, RBD"/>
    <property type="match status" value="1"/>
</dbReference>
<evidence type="ECO:0008006" key="4">
    <source>
        <dbReference type="Google" id="ProtNLM"/>
    </source>
</evidence>
<evidence type="ECO:0000313" key="2">
    <source>
        <dbReference type="EMBL" id="GKV48812.1"/>
    </source>
</evidence>
<accession>A0AAV5MH18</accession>
<feature type="region of interest" description="Disordered" evidence="1">
    <location>
        <begin position="200"/>
        <end position="222"/>
    </location>
</feature>
<dbReference type="InterPro" id="IPR035979">
    <property type="entry name" value="RBD_domain_sf"/>
</dbReference>
<feature type="compositionally biased region" description="Basic and acidic residues" evidence="1">
    <location>
        <begin position="213"/>
        <end position="222"/>
    </location>
</feature>
<dbReference type="AlphaFoldDB" id="A0AAV5MH18"/>
<dbReference type="GO" id="GO:0003676">
    <property type="term" value="F:nucleic acid binding"/>
    <property type="evidence" value="ECO:0007669"/>
    <property type="project" value="InterPro"/>
</dbReference>
<reference evidence="2 3" key="1">
    <citation type="journal article" date="2021" name="Commun. Biol.">
        <title>The genome of Shorea leprosula (Dipterocarpaceae) highlights the ecological relevance of drought in aseasonal tropical rainforests.</title>
        <authorList>
            <person name="Ng K.K.S."/>
            <person name="Kobayashi M.J."/>
            <person name="Fawcett J.A."/>
            <person name="Hatakeyama M."/>
            <person name="Paape T."/>
            <person name="Ng C.H."/>
            <person name="Ang C.C."/>
            <person name="Tnah L.H."/>
            <person name="Lee C.T."/>
            <person name="Nishiyama T."/>
            <person name="Sese J."/>
            <person name="O'Brien M.J."/>
            <person name="Copetti D."/>
            <person name="Mohd Noor M.I."/>
            <person name="Ong R.C."/>
            <person name="Putra M."/>
            <person name="Sireger I.Z."/>
            <person name="Indrioko S."/>
            <person name="Kosugi Y."/>
            <person name="Izuno A."/>
            <person name="Isagi Y."/>
            <person name="Lee S.L."/>
            <person name="Shimizu K.K."/>
        </authorList>
    </citation>
    <scope>NUCLEOTIDE SEQUENCE [LARGE SCALE GENOMIC DNA]</scope>
    <source>
        <strain evidence="2">214</strain>
    </source>
</reference>
<sequence>MERERARVRDRFSTVRDSSSGFRRRLPRYGKHFIGQATTYFFYDFLVNHSAKDLWYSFWSFGKVADVYIIERRDRRGRRFGFVRMSEASDEGESLNHVLEKKVAGLETKGAMSKGLAVIPVSIPDQASTSTANDANTYVSKEVVLQFSPREDEVAWLRQSRVALTITPMVDGKSFLIKVSKEEWRMDPDWWLVGERKSSGTSLDVSDMESDNSDDRYSEGDDRAVMAEDCAKTEAESELSLKQNVVQNFELSGLEMDGLGNVGSVGPKDCEVEELGVENGSHEGLMPAGAQQKGVAMLVKKCKKLGDIYAGDGVAEETRETGL</sequence>
<dbReference type="InterPro" id="IPR012677">
    <property type="entry name" value="Nucleotide-bd_a/b_plait_sf"/>
</dbReference>
<protein>
    <recommendedName>
        <fullName evidence="4">RRM domain-containing protein</fullName>
    </recommendedName>
</protein>
<gene>
    <name evidence="2" type="ORF">SLEP1_g55604</name>
</gene>
<comment type="caution">
    <text evidence="2">The sequence shown here is derived from an EMBL/GenBank/DDBJ whole genome shotgun (WGS) entry which is preliminary data.</text>
</comment>
<proteinExistence type="predicted"/>
<keyword evidence="3" id="KW-1185">Reference proteome</keyword>
<name>A0AAV5MH18_9ROSI</name>
<organism evidence="2 3">
    <name type="scientific">Rubroshorea leprosula</name>
    <dbReference type="NCBI Taxonomy" id="152421"/>
    <lineage>
        <taxon>Eukaryota</taxon>
        <taxon>Viridiplantae</taxon>
        <taxon>Streptophyta</taxon>
        <taxon>Embryophyta</taxon>
        <taxon>Tracheophyta</taxon>
        <taxon>Spermatophyta</taxon>
        <taxon>Magnoliopsida</taxon>
        <taxon>eudicotyledons</taxon>
        <taxon>Gunneridae</taxon>
        <taxon>Pentapetalae</taxon>
        <taxon>rosids</taxon>
        <taxon>malvids</taxon>
        <taxon>Malvales</taxon>
        <taxon>Dipterocarpaceae</taxon>
        <taxon>Rubroshorea</taxon>
    </lineage>
</organism>